<name>W0F7P8_9BACT</name>
<evidence type="ECO:0000313" key="1">
    <source>
        <dbReference type="EMBL" id="AHF17376.1"/>
    </source>
</evidence>
<dbReference type="Proteomes" id="UP000003586">
    <property type="component" value="Chromosome"/>
</dbReference>
<dbReference type="EMBL" id="CP007035">
    <property type="protein sequence ID" value="AHF17376.1"/>
    <property type="molecule type" value="Genomic_DNA"/>
</dbReference>
<gene>
    <name evidence="1" type="ORF">NIASO_06405</name>
</gene>
<dbReference type="STRING" id="929713.NIASO_06405"/>
<dbReference type="KEGG" id="nso:NIASO_06405"/>
<proteinExistence type="predicted"/>
<protein>
    <submittedName>
        <fullName evidence="1">Uncharacterized protein</fullName>
    </submittedName>
</protein>
<reference evidence="1 2" key="1">
    <citation type="submission" date="2013-12" db="EMBL/GenBank/DDBJ databases">
        <authorList>
            <consortium name="DOE Joint Genome Institute"/>
            <person name="Eisen J."/>
            <person name="Huntemann M."/>
            <person name="Han J."/>
            <person name="Chen A."/>
            <person name="Kyrpides N."/>
            <person name="Mavromatis K."/>
            <person name="Markowitz V."/>
            <person name="Palaniappan K."/>
            <person name="Ivanova N."/>
            <person name="Schaumberg A."/>
            <person name="Pati A."/>
            <person name="Liolios K."/>
            <person name="Nordberg H.P."/>
            <person name="Cantor M.N."/>
            <person name="Hua S.X."/>
            <person name="Woyke T."/>
        </authorList>
    </citation>
    <scope>NUCLEOTIDE SEQUENCE [LARGE SCALE GENOMIC DNA]</scope>
    <source>
        <strain evidence="2">DSM 19437</strain>
    </source>
</reference>
<organism evidence="1 2">
    <name type="scientific">Niabella soli DSM 19437</name>
    <dbReference type="NCBI Taxonomy" id="929713"/>
    <lineage>
        <taxon>Bacteria</taxon>
        <taxon>Pseudomonadati</taxon>
        <taxon>Bacteroidota</taxon>
        <taxon>Chitinophagia</taxon>
        <taxon>Chitinophagales</taxon>
        <taxon>Chitinophagaceae</taxon>
        <taxon>Niabella</taxon>
    </lineage>
</organism>
<sequence length="206" mass="24563">MEPRKTEIKRFAIAFVCLVALLNACGIQKNFPEKFYAQNETKLEQIKDDFKRLYKEHPFSVLFEEKTFTGLSFEFNEDTIRYIYHFNINDPRFTDSLVAHRYNPVAIKQLLHKMQAIQCTWITHLDYYENLQPRSLVQMTVRNKALNNKIKGESYCTLVFFEIAQPFNNKGVFLDRSDKKRRRQINGHVLRKVNNYVGYAITPYFR</sequence>
<dbReference type="HOGENOM" id="CLU_1330776_0_0_10"/>
<accession>W0F7P8</accession>
<dbReference type="OrthoDB" id="657186at2"/>
<keyword evidence="2" id="KW-1185">Reference proteome</keyword>
<dbReference type="RefSeq" id="WP_008585252.1">
    <property type="nucleotide sequence ID" value="NZ_CP007035.1"/>
</dbReference>
<evidence type="ECO:0000313" key="2">
    <source>
        <dbReference type="Proteomes" id="UP000003586"/>
    </source>
</evidence>
<dbReference type="AlphaFoldDB" id="W0F7P8"/>